<dbReference type="SUPFAM" id="SSF56801">
    <property type="entry name" value="Acetyl-CoA synthetase-like"/>
    <property type="match status" value="1"/>
</dbReference>
<dbReference type="Gene3D" id="3.30.300.30">
    <property type="match status" value="1"/>
</dbReference>
<name>A0A9J6GE91_HAELO</name>
<evidence type="ECO:0000259" key="1">
    <source>
        <dbReference type="Pfam" id="PF13193"/>
    </source>
</evidence>
<keyword evidence="3" id="KW-1185">Reference proteome</keyword>
<dbReference type="VEuPathDB" id="VectorBase:HLOH_052131"/>
<protein>
    <recommendedName>
        <fullName evidence="1">AMP-binding enzyme C-terminal domain-containing protein</fullName>
    </recommendedName>
</protein>
<sequence>MTISARIAGDAGYYDKDGWIYYAERLKQMIKCMDKQVVPAELEELLLLKLGEEIAEMSVVGLPHAEYGEAPAAAVVPTEKGRLQDKADLADKIKAIVAGEASQVFSCL</sequence>
<accession>A0A9J6GE91</accession>
<dbReference type="OrthoDB" id="6485306at2759"/>
<proteinExistence type="predicted"/>
<evidence type="ECO:0000313" key="3">
    <source>
        <dbReference type="Proteomes" id="UP000821853"/>
    </source>
</evidence>
<dbReference type="AlphaFoldDB" id="A0A9J6GE91"/>
<reference evidence="2 3" key="1">
    <citation type="journal article" date="2020" name="Cell">
        <title>Large-Scale Comparative Analyses of Tick Genomes Elucidate Their Genetic Diversity and Vector Capacities.</title>
        <authorList>
            <consortium name="Tick Genome and Microbiome Consortium (TIGMIC)"/>
            <person name="Jia N."/>
            <person name="Wang J."/>
            <person name="Shi W."/>
            <person name="Du L."/>
            <person name="Sun Y."/>
            <person name="Zhan W."/>
            <person name="Jiang J.F."/>
            <person name="Wang Q."/>
            <person name="Zhang B."/>
            <person name="Ji P."/>
            <person name="Bell-Sakyi L."/>
            <person name="Cui X.M."/>
            <person name="Yuan T.T."/>
            <person name="Jiang B.G."/>
            <person name="Yang W.F."/>
            <person name="Lam T.T."/>
            <person name="Chang Q.C."/>
            <person name="Ding S.J."/>
            <person name="Wang X.J."/>
            <person name="Zhu J.G."/>
            <person name="Ruan X.D."/>
            <person name="Zhao L."/>
            <person name="Wei J.T."/>
            <person name="Ye R.Z."/>
            <person name="Que T.C."/>
            <person name="Du C.H."/>
            <person name="Zhou Y.H."/>
            <person name="Cheng J.X."/>
            <person name="Dai P.F."/>
            <person name="Guo W.B."/>
            <person name="Han X.H."/>
            <person name="Huang E.J."/>
            <person name="Li L.F."/>
            <person name="Wei W."/>
            <person name="Gao Y.C."/>
            <person name="Liu J.Z."/>
            <person name="Shao H.Z."/>
            <person name="Wang X."/>
            <person name="Wang C.C."/>
            <person name="Yang T.C."/>
            <person name="Huo Q.B."/>
            <person name="Li W."/>
            <person name="Chen H.Y."/>
            <person name="Chen S.E."/>
            <person name="Zhou L.G."/>
            <person name="Ni X.B."/>
            <person name="Tian J.H."/>
            <person name="Sheng Y."/>
            <person name="Liu T."/>
            <person name="Pan Y.S."/>
            <person name="Xia L.Y."/>
            <person name="Li J."/>
            <person name="Zhao F."/>
            <person name="Cao W.C."/>
        </authorList>
    </citation>
    <scope>NUCLEOTIDE SEQUENCE [LARGE SCALE GENOMIC DNA]</scope>
    <source>
        <strain evidence="2">HaeL-2018</strain>
    </source>
</reference>
<dbReference type="InterPro" id="IPR025110">
    <property type="entry name" value="AMP-bd_C"/>
</dbReference>
<dbReference type="PANTHER" id="PTHR24096">
    <property type="entry name" value="LONG-CHAIN-FATTY-ACID--COA LIGASE"/>
    <property type="match status" value="1"/>
</dbReference>
<gene>
    <name evidence="2" type="ORF">HPB48_015640</name>
</gene>
<comment type="caution">
    <text evidence="2">The sequence shown here is derived from an EMBL/GenBank/DDBJ whole genome shotgun (WGS) entry which is preliminary data.</text>
</comment>
<dbReference type="Pfam" id="PF13193">
    <property type="entry name" value="AMP-binding_C"/>
    <property type="match status" value="1"/>
</dbReference>
<dbReference type="InterPro" id="IPR045851">
    <property type="entry name" value="AMP-bd_C_sf"/>
</dbReference>
<dbReference type="GO" id="GO:0016405">
    <property type="term" value="F:CoA-ligase activity"/>
    <property type="evidence" value="ECO:0007669"/>
    <property type="project" value="TreeGrafter"/>
</dbReference>
<organism evidence="2 3">
    <name type="scientific">Haemaphysalis longicornis</name>
    <name type="common">Bush tick</name>
    <dbReference type="NCBI Taxonomy" id="44386"/>
    <lineage>
        <taxon>Eukaryota</taxon>
        <taxon>Metazoa</taxon>
        <taxon>Ecdysozoa</taxon>
        <taxon>Arthropoda</taxon>
        <taxon>Chelicerata</taxon>
        <taxon>Arachnida</taxon>
        <taxon>Acari</taxon>
        <taxon>Parasitiformes</taxon>
        <taxon>Ixodida</taxon>
        <taxon>Ixodoidea</taxon>
        <taxon>Ixodidae</taxon>
        <taxon>Haemaphysalinae</taxon>
        <taxon>Haemaphysalis</taxon>
    </lineage>
</organism>
<dbReference type="Proteomes" id="UP000821853">
    <property type="component" value="Chromosome 4"/>
</dbReference>
<dbReference type="EMBL" id="JABSTR010000006">
    <property type="protein sequence ID" value="KAH9372744.1"/>
    <property type="molecule type" value="Genomic_DNA"/>
</dbReference>
<evidence type="ECO:0000313" key="2">
    <source>
        <dbReference type="EMBL" id="KAH9372744.1"/>
    </source>
</evidence>
<dbReference type="PANTHER" id="PTHR24096:SF422">
    <property type="entry name" value="BCDNA.GH02901"/>
    <property type="match status" value="1"/>
</dbReference>
<feature type="domain" description="AMP-binding enzyme C-terminal" evidence="1">
    <location>
        <begin position="52"/>
        <end position="101"/>
    </location>
</feature>